<feature type="region of interest" description="Disordered" evidence="2">
    <location>
        <begin position="813"/>
        <end position="841"/>
    </location>
</feature>
<organism evidence="4 5">
    <name type="scientific">Streptantibioticus ferralitis</name>
    <dbReference type="NCBI Taxonomy" id="236510"/>
    <lineage>
        <taxon>Bacteria</taxon>
        <taxon>Bacillati</taxon>
        <taxon>Actinomycetota</taxon>
        <taxon>Actinomycetes</taxon>
        <taxon>Kitasatosporales</taxon>
        <taxon>Streptomycetaceae</taxon>
        <taxon>Streptantibioticus</taxon>
    </lineage>
</organism>
<keyword evidence="5" id="KW-1185">Reference proteome</keyword>
<dbReference type="SUPFAM" id="SSF69304">
    <property type="entry name" value="Tricorn protease N-terminal domain"/>
    <property type="match status" value="1"/>
</dbReference>
<dbReference type="InterPro" id="IPR001434">
    <property type="entry name" value="OmcB-like_DUF11"/>
</dbReference>
<dbReference type="Pfam" id="PF07676">
    <property type="entry name" value="PD40"/>
    <property type="match status" value="4"/>
</dbReference>
<evidence type="ECO:0000256" key="2">
    <source>
        <dbReference type="SAM" id="MobiDB-lite"/>
    </source>
</evidence>
<dbReference type="InterPro" id="IPR013783">
    <property type="entry name" value="Ig-like_fold"/>
</dbReference>
<dbReference type="EMBL" id="JARHTQ010000010">
    <property type="protein sequence ID" value="MDF2257594.1"/>
    <property type="molecule type" value="Genomic_DNA"/>
</dbReference>
<evidence type="ECO:0000313" key="5">
    <source>
        <dbReference type="Proteomes" id="UP001220022"/>
    </source>
</evidence>
<dbReference type="Proteomes" id="UP001220022">
    <property type="component" value="Unassembled WGS sequence"/>
</dbReference>
<evidence type="ECO:0000259" key="3">
    <source>
        <dbReference type="Pfam" id="PF01345"/>
    </source>
</evidence>
<feature type="compositionally biased region" description="Low complexity" evidence="2">
    <location>
        <begin position="384"/>
        <end position="394"/>
    </location>
</feature>
<gene>
    <name evidence="4" type="ORF">P2L57_18285</name>
</gene>
<dbReference type="PANTHER" id="PTHR36842">
    <property type="entry name" value="PROTEIN TOLB HOMOLOG"/>
    <property type="match status" value="1"/>
</dbReference>
<feature type="domain" description="DUF11" evidence="3">
    <location>
        <begin position="698"/>
        <end position="811"/>
    </location>
</feature>
<comment type="similarity">
    <text evidence="1">Belongs to the TolB family.</text>
</comment>
<dbReference type="PANTHER" id="PTHR36842:SF1">
    <property type="entry name" value="PROTEIN TOLB"/>
    <property type="match status" value="1"/>
</dbReference>
<feature type="region of interest" description="Disordered" evidence="2">
    <location>
        <begin position="381"/>
        <end position="410"/>
    </location>
</feature>
<dbReference type="RefSeq" id="WP_275815745.1">
    <property type="nucleotide sequence ID" value="NZ_BAAANM010000001.1"/>
</dbReference>
<feature type="compositionally biased region" description="Pro residues" evidence="2">
    <location>
        <begin position="815"/>
        <end position="836"/>
    </location>
</feature>
<dbReference type="Gene3D" id="2.120.10.30">
    <property type="entry name" value="TolB, C-terminal domain"/>
    <property type="match status" value="2"/>
</dbReference>
<accession>A0ABT5Z1B7</accession>
<sequence>MIGATGTSRSIPRRTRLAVVAAVLLCTVTALVALGTSNSDGRGRDAAPAAAAASEVGRIAFAGTDHRSLARVTGTASTAPLFGAGPAHFDVDPSARGGLLVFTSLRDGPRPQVYLREGSGAVRKLTTGMDAADPQLTPDGRSVVFDAVEPGGRGGKTQRDLWLVRTDGTGLHRLTDTTSDETSPTVSPDGEWIAYACTADPTHTQIYVRRLSGGGSRRITDVTTGNAISPAWNPVNDPAHRDQIVYTWDQGGQIGPRLRITSPNGGDRAFFPGTGADWRTRSAAWLPDGSGVLFLSPDRGEGGPTPFENVYRAPTCSCTPAQLVLSEDREVETPTWLGTQTGGGPVVGETSASAPNVADLEDVRPDGADPRDLGISVLREDPAADTNTDPAADPLFNPRPGYDPWTERQNYTPDGRKIVVTRFEDSAAGRIERIWLADADGSNPQPMNLAGRGPNDWDTDPAVSPDGRLIVFSRSSPGGVGTASGPRRVVIANVSTGAIVATIQPPADQQTASDAEPTWSPDGKLIAFTRTEVISGNGANKHVLTVPADALDQQTDVSRTACPGDCEVIDDSPAFSPDGRTVAFNRKAGGGQPNERNGILVASLTGGGCTVILPAGLGHQKDACRRQLPDTSATGPFQPRDVAWSADGSHLVLTSRRALPPNSPEALAVYDFATGKLTPVDSSLPGRQKEPTLQPSADLSLSAPGTVPPVPTGSSTTVTITVTNHGPSPSPGTVFTASVPAGARLSGLTTPAGQCDAAALRCDLGLLAPGARIRLTATITGTQIGEQRFGWGVTGAVVDPNPGDNAAQTAVPVVAVPPPSSPPPTPPPHPRPPTPKAGPGVAVTAQPNPGYVGGHVTVTYSVSNGGDALATGLRLSLGLPAGVPTEPLPPGCSAGACELGDLSPGGTEDVQVVLSPKAALSTTITAILTTTGTDAHPGDHVARTPLRILQPRIVAVPPIGKPGFVTSVRGKDFPPGVPVRFTWKPGITAAAAPTVPADDGTFAGQLLILAKDETGPRVITASGPGFSPVTTPFLVVTGSIGPPGEVQRR</sequence>
<reference evidence="4 5" key="1">
    <citation type="submission" date="2023-03" db="EMBL/GenBank/DDBJ databases">
        <title>Draft genome sequence of type strain Streptomyces ferralitis JCM 14344.</title>
        <authorList>
            <person name="Klaysubun C."/>
            <person name="Duangmal K."/>
        </authorList>
    </citation>
    <scope>NUCLEOTIDE SEQUENCE [LARGE SCALE GENOMIC DNA]</scope>
    <source>
        <strain evidence="4 5">JCM 14344</strain>
    </source>
</reference>
<name>A0ABT5Z1B7_9ACTN</name>
<dbReference type="Gene3D" id="2.60.40.10">
    <property type="entry name" value="Immunoglobulins"/>
    <property type="match status" value="1"/>
</dbReference>
<evidence type="ECO:0000256" key="1">
    <source>
        <dbReference type="ARBA" id="ARBA00009820"/>
    </source>
</evidence>
<comment type="caution">
    <text evidence="4">The sequence shown here is derived from an EMBL/GenBank/DDBJ whole genome shotgun (WGS) entry which is preliminary data.</text>
</comment>
<dbReference type="SUPFAM" id="SSF82171">
    <property type="entry name" value="DPP6 N-terminal domain-like"/>
    <property type="match status" value="1"/>
</dbReference>
<dbReference type="InterPro" id="IPR011042">
    <property type="entry name" value="6-blade_b-propeller_TolB-like"/>
</dbReference>
<feature type="region of interest" description="Disordered" evidence="2">
    <location>
        <begin position="680"/>
        <end position="714"/>
    </location>
</feature>
<protein>
    <recommendedName>
        <fullName evidence="3">DUF11 domain-containing protein</fullName>
    </recommendedName>
</protein>
<proteinExistence type="inferred from homology"/>
<dbReference type="InterPro" id="IPR011659">
    <property type="entry name" value="WD40"/>
</dbReference>
<evidence type="ECO:0000313" key="4">
    <source>
        <dbReference type="EMBL" id="MDF2257594.1"/>
    </source>
</evidence>
<dbReference type="Pfam" id="PF01345">
    <property type="entry name" value="DUF11"/>
    <property type="match status" value="1"/>
</dbReference>